<evidence type="ECO:0000313" key="4">
    <source>
        <dbReference type="EMBL" id="MBB4622193.1"/>
    </source>
</evidence>
<keyword evidence="5" id="KW-1185">Reference proteome</keyword>
<keyword evidence="1" id="KW-0472">Membrane</keyword>
<reference evidence="4 5" key="1">
    <citation type="submission" date="2020-08" db="EMBL/GenBank/DDBJ databases">
        <title>Genomic Encyclopedia of Type Strains, Phase IV (KMG-IV): sequencing the most valuable type-strain genomes for metagenomic binning, comparative biology and taxonomic classification.</title>
        <authorList>
            <person name="Goeker M."/>
        </authorList>
    </citation>
    <scope>NUCLEOTIDE SEQUENCE [LARGE SCALE GENOMIC DNA]</scope>
    <source>
        <strain evidence="4 5">DSM 102983</strain>
    </source>
</reference>
<dbReference type="InterPro" id="IPR012373">
    <property type="entry name" value="Ferrdict_sens_TM"/>
</dbReference>
<evidence type="ECO:0000259" key="3">
    <source>
        <dbReference type="Pfam" id="PF16344"/>
    </source>
</evidence>
<dbReference type="Pfam" id="PF04773">
    <property type="entry name" value="FecR"/>
    <property type="match status" value="1"/>
</dbReference>
<organism evidence="4 5">
    <name type="scientific">Parabacteroides faecis</name>
    <dbReference type="NCBI Taxonomy" id="1217282"/>
    <lineage>
        <taxon>Bacteria</taxon>
        <taxon>Pseudomonadati</taxon>
        <taxon>Bacteroidota</taxon>
        <taxon>Bacteroidia</taxon>
        <taxon>Bacteroidales</taxon>
        <taxon>Tannerellaceae</taxon>
        <taxon>Parabacteroides</taxon>
    </lineage>
</organism>
<dbReference type="PANTHER" id="PTHR30273">
    <property type="entry name" value="PERIPLASMIC SIGNAL SENSOR AND SIGMA FACTOR ACTIVATOR FECR-RELATED"/>
    <property type="match status" value="1"/>
</dbReference>
<evidence type="ECO:0000313" key="5">
    <source>
        <dbReference type="Proteomes" id="UP000533637"/>
    </source>
</evidence>
<feature type="domain" description="FecR protein" evidence="2">
    <location>
        <begin position="196"/>
        <end position="284"/>
    </location>
</feature>
<dbReference type="RefSeq" id="WP_183670519.1">
    <property type="nucleotide sequence ID" value="NZ_BMPB01000001.1"/>
</dbReference>
<protein>
    <recommendedName>
        <fullName evidence="6">DUF4974 domain-containing protein</fullName>
    </recommendedName>
</protein>
<dbReference type="PANTHER" id="PTHR30273:SF2">
    <property type="entry name" value="PROTEIN FECR"/>
    <property type="match status" value="1"/>
</dbReference>
<proteinExistence type="predicted"/>
<evidence type="ECO:0000256" key="1">
    <source>
        <dbReference type="SAM" id="Phobius"/>
    </source>
</evidence>
<dbReference type="Proteomes" id="UP000533637">
    <property type="component" value="Unassembled WGS sequence"/>
</dbReference>
<feature type="transmembrane region" description="Helical" evidence="1">
    <location>
        <begin position="90"/>
        <end position="111"/>
    </location>
</feature>
<name>A0ABR6KLE1_9BACT</name>
<dbReference type="InterPro" id="IPR032508">
    <property type="entry name" value="FecR_C"/>
</dbReference>
<keyword evidence="1" id="KW-0812">Transmembrane</keyword>
<dbReference type="InterPro" id="IPR006860">
    <property type="entry name" value="FecR"/>
</dbReference>
<accession>A0ABR6KLE1</accession>
<evidence type="ECO:0000259" key="2">
    <source>
        <dbReference type="Pfam" id="PF04773"/>
    </source>
</evidence>
<dbReference type="EMBL" id="JACHOC010000003">
    <property type="protein sequence ID" value="MBB4622193.1"/>
    <property type="molecule type" value="Genomic_DNA"/>
</dbReference>
<dbReference type="Gene3D" id="2.60.120.1440">
    <property type="match status" value="1"/>
</dbReference>
<keyword evidence="1" id="KW-1133">Transmembrane helix</keyword>
<dbReference type="Pfam" id="PF16344">
    <property type="entry name" value="FecR_C"/>
    <property type="match status" value="1"/>
</dbReference>
<gene>
    <name evidence="4" type="ORF">GGQ57_002090</name>
</gene>
<evidence type="ECO:0008006" key="6">
    <source>
        <dbReference type="Google" id="ProtNLM"/>
    </source>
</evidence>
<dbReference type="Gene3D" id="3.55.50.30">
    <property type="match status" value="1"/>
</dbReference>
<sequence length="399" mass="46173">MKEKDYTGYSAEQLLEDDFFMKSFFHPTDESQAFWQEQAHKDEVLAKEIVYVRVILCSVPYRKSTFSSEDKEFLWKRISKTNNKKRLRKYWYSSVAAIFLLLMATGSFYYAKYHKSPELTAIERVQKPECPVETIQLILADEKKVTIEDNNSHLQYNKEGELHINTQKLNTSRKPLTNSNNKSELVYNQLIVPSSKRSFLELADGSKIWVNANTRVVYPVTFDEKQREIYVDGEVYMEVYPDKERPFIVKSKKMDVQVLGTKFNISTYESNQEVSVVLVSGKVNVRTDNSIETVLDPSDRLTYEKGTTDIKKVNVENYISWKDGFYTFDNECFSIVLDKLSNYYGKKITYSGAVGSLRCSGSLNLDEDMIKVLTGLGSTMPIDFTIEREYISVIVKPQK</sequence>
<feature type="domain" description="Protein FecR C-terminal" evidence="3">
    <location>
        <begin position="326"/>
        <end position="391"/>
    </location>
</feature>
<comment type="caution">
    <text evidence="4">The sequence shown here is derived from an EMBL/GenBank/DDBJ whole genome shotgun (WGS) entry which is preliminary data.</text>
</comment>